<evidence type="ECO:0000313" key="2">
    <source>
        <dbReference type="EMBL" id="KDR73800.1"/>
    </source>
</evidence>
<dbReference type="HOGENOM" id="CLU_1777584_0_0_1"/>
<evidence type="ECO:0008006" key="4">
    <source>
        <dbReference type="Google" id="ProtNLM"/>
    </source>
</evidence>
<keyword evidence="1" id="KW-1133">Transmembrane helix</keyword>
<keyword evidence="1" id="KW-0472">Membrane</keyword>
<reference evidence="3" key="1">
    <citation type="journal article" date="2014" name="Proc. Natl. Acad. Sci. U.S.A.">
        <title>Extensive sampling of basidiomycete genomes demonstrates inadequacy of the white-rot/brown-rot paradigm for wood decay fungi.</title>
        <authorList>
            <person name="Riley R."/>
            <person name="Salamov A.A."/>
            <person name="Brown D.W."/>
            <person name="Nagy L.G."/>
            <person name="Floudas D."/>
            <person name="Held B.W."/>
            <person name="Levasseur A."/>
            <person name="Lombard V."/>
            <person name="Morin E."/>
            <person name="Otillar R."/>
            <person name="Lindquist E.A."/>
            <person name="Sun H."/>
            <person name="LaButti K.M."/>
            <person name="Schmutz J."/>
            <person name="Jabbour D."/>
            <person name="Luo H."/>
            <person name="Baker S.E."/>
            <person name="Pisabarro A.G."/>
            <person name="Walton J.D."/>
            <person name="Blanchette R.A."/>
            <person name="Henrissat B."/>
            <person name="Martin F."/>
            <person name="Cullen D."/>
            <person name="Hibbett D.S."/>
            <person name="Grigoriev I.V."/>
        </authorList>
    </citation>
    <scope>NUCLEOTIDE SEQUENCE [LARGE SCALE GENOMIC DNA]</scope>
    <source>
        <strain evidence="3">CBS 339.88</strain>
    </source>
</reference>
<evidence type="ECO:0000313" key="3">
    <source>
        <dbReference type="Proteomes" id="UP000027222"/>
    </source>
</evidence>
<feature type="transmembrane region" description="Helical" evidence="1">
    <location>
        <begin position="21"/>
        <end position="43"/>
    </location>
</feature>
<keyword evidence="3" id="KW-1185">Reference proteome</keyword>
<proteinExistence type="predicted"/>
<dbReference type="EMBL" id="KL142385">
    <property type="protein sequence ID" value="KDR73800.1"/>
    <property type="molecule type" value="Genomic_DNA"/>
</dbReference>
<protein>
    <recommendedName>
        <fullName evidence="4">Transmembrane protein</fullName>
    </recommendedName>
</protein>
<dbReference type="AlphaFoldDB" id="A0A067SS62"/>
<organism evidence="2 3">
    <name type="scientific">Galerina marginata (strain CBS 339.88)</name>
    <dbReference type="NCBI Taxonomy" id="685588"/>
    <lineage>
        <taxon>Eukaryota</taxon>
        <taxon>Fungi</taxon>
        <taxon>Dikarya</taxon>
        <taxon>Basidiomycota</taxon>
        <taxon>Agaricomycotina</taxon>
        <taxon>Agaricomycetes</taxon>
        <taxon>Agaricomycetidae</taxon>
        <taxon>Agaricales</taxon>
        <taxon>Agaricineae</taxon>
        <taxon>Strophariaceae</taxon>
        <taxon>Galerina</taxon>
    </lineage>
</organism>
<dbReference type="Proteomes" id="UP000027222">
    <property type="component" value="Unassembled WGS sequence"/>
</dbReference>
<feature type="transmembrane region" description="Helical" evidence="1">
    <location>
        <begin position="91"/>
        <end position="109"/>
    </location>
</feature>
<keyword evidence="1" id="KW-0812">Transmembrane</keyword>
<gene>
    <name evidence="2" type="ORF">GALMADRAFT_632551</name>
</gene>
<sequence length="146" mass="17226">MHAFLDSTPSVRTTNRTAICIKFFFPFPIFIFVSIFDSAHFILVHARTPPFSFSRSDLRLRLDRPRFQSIVIPPSSSRPDTRIRVASTQSHPHFCFCLFAWTFLLHFFLSSPRCIFIHRCLPFAFMRMLFYRVFLFVPIRSSQPIS</sequence>
<accession>A0A067SS62</accession>
<evidence type="ECO:0000256" key="1">
    <source>
        <dbReference type="SAM" id="Phobius"/>
    </source>
</evidence>
<name>A0A067SS62_GALM3</name>